<proteinExistence type="predicted"/>
<comment type="caution">
    <text evidence="1">The sequence shown here is derived from an EMBL/GenBank/DDBJ whole genome shotgun (WGS) entry which is preliminary data.</text>
</comment>
<accession>A0A9P0VUU0</accession>
<keyword evidence="2" id="KW-1185">Reference proteome</keyword>
<protein>
    <submittedName>
        <fullName evidence="1">Uncharacterized protein</fullName>
    </submittedName>
</protein>
<dbReference type="EMBL" id="CAKOFQ010011908">
    <property type="protein sequence ID" value="CAH2021180.1"/>
    <property type="molecule type" value="Genomic_DNA"/>
</dbReference>
<sequence length="14" mass="1735">MKRSMTSWIRAIRV</sequence>
<gene>
    <name evidence="1" type="ORF">ACAOBT_LOCUS38363</name>
</gene>
<reference evidence="1" key="1">
    <citation type="submission" date="2022-03" db="EMBL/GenBank/DDBJ databases">
        <authorList>
            <person name="Sayadi A."/>
        </authorList>
    </citation>
    <scope>NUCLEOTIDE SEQUENCE</scope>
</reference>
<dbReference type="Proteomes" id="UP001152888">
    <property type="component" value="Unassembled WGS sequence"/>
</dbReference>
<name>A0A9P0VUU0_ACAOB</name>
<evidence type="ECO:0000313" key="1">
    <source>
        <dbReference type="EMBL" id="CAH2021180.1"/>
    </source>
</evidence>
<evidence type="ECO:0000313" key="2">
    <source>
        <dbReference type="Proteomes" id="UP001152888"/>
    </source>
</evidence>
<organism evidence="1 2">
    <name type="scientific">Acanthoscelides obtectus</name>
    <name type="common">Bean weevil</name>
    <name type="synonym">Bruchus obtectus</name>
    <dbReference type="NCBI Taxonomy" id="200917"/>
    <lineage>
        <taxon>Eukaryota</taxon>
        <taxon>Metazoa</taxon>
        <taxon>Ecdysozoa</taxon>
        <taxon>Arthropoda</taxon>
        <taxon>Hexapoda</taxon>
        <taxon>Insecta</taxon>
        <taxon>Pterygota</taxon>
        <taxon>Neoptera</taxon>
        <taxon>Endopterygota</taxon>
        <taxon>Coleoptera</taxon>
        <taxon>Polyphaga</taxon>
        <taxon>Cucujiformia</taxon>
        <taxon>Chrysomeloidea</taxon>
        <taxon>Chrysomelidae</taxon>
        <taxon>Bruchinae</taxon>
        <taxon>Bruchini</taxon>
        <taxon>Acanthoscelides</taxon>
    </lineage>
</organism>